<comment type="similarity">
    <text evidence="1 4">Belongs to the glycosyl hydrolase 31 family.</text>
</comment>
<dbReference type="EMBL" id="PJNH01000002">
    <property type="protein sequence ID" value="PKR77913.1"/>
    <property type="molecule type" value="Genomic_DNA"/>
</dbReference>
<dbReference type="Gene3D" id="3.20.20.80">
    <property type="entry name" value="Glycosidases"/>
    <property type="match status" value="1"/>
</dbReference>
<dbReference type="InterPro" id="IPR030458">
    <property type="entry name" value="Glyco_hydro_31_AS"/>
</dbReference>
<dbReference type="InterPro" id="IPR048395">
    <property type="entry name" value="Glyco_hydro_31_C"/>
</dbReference>
<dbReference type="InterPro" id="IPR013780">
    <property type="entry name" value="Glyco_hydro_b"/>
</dbReference>
<evidence type="ECO:0000259" key="7">
    <source>
        <dbReference type="Pfam" id="PF17137"/>
    </source>
</evidence>
<evidence type="ECO:0000259" key="5">
    <source>
        <dbReference type="Pfam" id="PF01055"/>
    </source>
</evidence>
<keyword evidence="10" id="KW-1185">Reference proteome</keyword>
<organism evidence="9 10">
    <name type="scientific">Halalkalibacillus sediminis</name>
    <dbReference type="NCBI Taxonomy" id="2018042"/>
    <lineage>
        <taxon>Bacteria</taxon>
        <taxon>Bacillati</taxon>
        <taxon>Bacillota</taxon>
        <taxon>Bacilli</taxon>
        <taxon>Bacillales</taxon>
        <taxon>Bacillaceae</taxon>
        <taxon>Halalkalibacillus</taxon>
    </lineage>
</organism>
<dbReference type="Pfam" id="PF01055">
    <property type="entry name" value="Glyco_hydro_31_2nd"/>
    <property type="match status" value="1"/>
</dbReference>
<feature type="domain" description="Glycoside hydrolase family 31 TIM barrel" evidence="5">
    <location>
        <begin position="255"/>
        <end position="580"/>
    </location>
</feature>
<keyword evidence="2 4" id="KW-0378">Hydrolase</keyword>
<proteinExistence type="inferred from homology"/>
<dbReference type="InterPro" id="IPR017853">
    <property type="entry name" value="GH"/>
</dbReference>
<protein>
    <submittedName>
        <fullName evidence="9">Alpha-glucosidase</fullName>
    </submittedName>
</protein>
<dbReference type="OrthoDB" id="176168at2"/>
<dbReference type="GO" id="GO:0004553">
    <property type="term" value="F:hydrolase activity, hydrolyzing O-glycosyl compounds"/>
    <property type="evidence" value="ECO:0007669"/>
    <property type="project" value="InterPro"/>
</dbReference>
<dbReference type="GO" id="GO:0030246">
    <property type="term" value="F:carbohydrate binding"/>
    <property type="evidence" value="ECO:0007669"/>
    <property type="project" value="InterPro"/>
</dbReference>
<dbReference type="PANTHER" id="PTHR22762:SF166">
    <property type="entry name" value="ALPHA-GLUCOSIDASE"/>
    <property type="match status" value="1"/>
</dbReference>
<evidence type="ECO:0000256" key="4">
    <source>
        <dbReference type="RuleBase" id="RU361185"/>
    </source>
</evidence>
<evidence type="ECO:0000256" key="1">
    <source>
        <dbReference type="ARBA" id="ARBA00007806"/>
    </source>
</evidence>
<dbReference type="InterPro" id="IPR033403">
    <property type="entry name" value="DUF5110"/>
</dbReference>
<dbReference type="Gene3D" id="2.60.40.1760">
    <property type="entry name" value="glycosyl hydrolase (family 31)"/>
    <property type="match status" value="1"/>
</dbReference>
<evidence type="ECO:0000259" key="6">
    <source>
        <dbReference type="Pfam" id="PF13802"/>
    </source>
</evidence>
<dbReference type="Gene3D" id="2.60.40.1180">
    <property type="entry name" value="Golgi alpha-mannosidase II"/>
    <property type="match status" value="2"/>
</dbReference>
<dbReference type="Proteomes" id="UP000243524">
    <property type="component" value="Unassembled WGS sequence"/>
</dbReference>
<feature type="domain" description="Glycoside hydrolase family 31 N-terminal" evidence="6">
    <location>
        <begin position="46"/>
        <end position="212"/>
    </location>
</feature>
<dbReference type="AlphaFoldDB" id="A0A2I0QU86"/>
<sequence length="793" mass="91282">MEDTSFAIHPGNDPENNVQGFYDIGDVLSTDISDQKLSFKCQQGYISVLFYKNDIVRIIMNPQEEPLLEESFAVDQAPENIKVHIDDSPEKVEASTDYMKLTISKHPFRVSAFDMKGNLLVSETDDGMAVGKKEGVICYKDANEEDHYFGFGEKSGFLDKRGEKLTMWNSDVYAPHNPETDPLYQSIPFFMTLRRGLASGIFFDNTYRTTFDMEVEQLGKYSFHSEGGQLDYYILAGPTPKKVVEQYTSLTGRMPLPPKWAIGYHQSRYSYESKEEVEELVRNFKEKDIPLDAVHFDIHYMEGYRVFTFDEDRFPQAKELIRSLDEQGVRVVPIVDPGVKADAQYSIYQEGVQKGLFCKYLEGNIFFGDVWPGKSAFPDFLNPEARKWWGDKHQFYTNLGIEGIWNDMNEPAVFNETKTMDTDVMHRGDKKNRLHIEVHNVYGNLMAQGTYEGLVNQLDGNRPFLLTRAGYSGIQRYAAVWTGDNRSFWEHLEMAIPMCLNLGASGVPFSGADIGGFAHDSNGELLARWTQLGVFTPYFRNHSALGFARQEPWAFGEKYEKIISKYIKLRYRWMQHMYKLFKDASETGVPVMRPMYMEYPSDQETYKLFDQFMIGESVLVAPILRPGIKDRLVYLPEGTWYDYWTDETFEGSRKHIIHAELDQLPIFIKQGAVIPELDATSSTAKPSKNLTVHVYPGQDSSSYKLYEDDGRTFEYNDGKFFECELVIRKENGKLDIQSHIIKDAFQPTWELVEFVVHSEDSDLDISFNDQAIESKLKDKVRTFGVEPSNLFNR</sequence>
<dbReference type="InterPro" id="IPR011013">
    <property type="entry name" value="Gal_mutarotase_sf_dom"/>
</dbReference>
<dbReference type="InterPro" id="IPR025887">
    <property type="entry name" value="Glyco_hydro_31_N_dom"/>
</dbReference>
<evidence type="ECO:0000256" key="3">
    <source>
        <dbReference type="ARBA" id="ARBA00023295"/>
    </source>
</evidence>
<feature type="domain" description="Glycosyl hydrolase family 31 C-terminal" evidence="8">
    <location>
        <begin position="588"/>
        <end position="674"/>
    </location>
</feature>
<evidence type="ECO:0000256" key="2">
    <source>
        <dbReference type="ARBA" id="ARBA00022801"/>
    </source>
</evidence>
<dbReference type="Pfam" id="PF13802">
    <property type="entry name" value="Gal_mutarotas_2"/>
    <property type="match status" value="1"/>
</dbReference>
<dbReference type="CDD" id="cd06604">
    <property type="entry name" value="GH31_glucosidase_II_MalA"/>
    <property type="match status" value="1"/>
</dbReference>
<dbReference type="SUPFAM" id="SSF51445">
    <property type="entry name" value="(Trans)glycosidases"/>
    <property type="match status" value="1"/>
</dbReference>
<dbReference type="Pfam" id="PF21365">
    <property type="entry name" value="Glyco_hydro_31_3rd"/>
    <property type="match status" value="1"/>
</dbReference>
<dbReference type="PANTHER" id="PTHR22762">
    <property type="entry name" value="ALPHA-GLUCOSIDASE"/>
    <property type="match status" value="1"/>
</dbReference>
<accession>A0A2I0QU86</accession>
<dbReference type="CDD" id="cd14752">
    <property type="entry name" value="GH31_N"/>
    <property type="match status" value="1"/>
</dbReference>
<evidence type="ECO:0000259" key="8">
    <source>
        <dbReference type="Pfam" id="PF21365"/>
    </source>
</evidence>
<dbReference type="SUPFAM" id="SSF51011">
    <property type="entry name" value="Glycosyl hydrolase domain"/>
    <property type="match status" value="1"/>
</dbReference>
<keyword evidence="3 4" id="KW-0326">Glycosidase</keyword>
<gene>
    <name evidence="9" type="ORF">CEY16_08285</name>
</gene>
<dbReference type="GO" id="GO:0005975">
    <property type="term" value="P:carbohydrate metabolic process"/>
    <property type="evidence" value="ECO:0007669"/>
    <property type="project" value="InterPro"/>
</dbReference>
<dbReference type="PROSITE" id="PS00129">
    <property type="entry name" value="GLYCOSYL_HYDROL_F31_1"/>
    <property type="match status" value="1"/>
</dbReference>
<dbReference type="InterPro" id="IPR000322">
    <property type="entry name" value="Glyco_hydro_31_TIM"/>
</dbReference>
<evidence type="ECO:0000313" key="10">
    <source>
        <dbReference type="Proteomes" id="UP000243524"/>
    </source>
</evidence>
<dbReference type="SUPFAM" id="SSF74650">
    <property type="entry name" value="Galactose mutarotase-like"/>
    <property type="match status" value="1"/>
</dbReference>
<dbReference type="Pfam" id="PF17137">
    <property type="entry name" value="DUF5110"/>
    <property type="match status" value="1"/>
</dbReference>
<comment type="caution">
    <text evidence="9">The sequence shown here is derived from an EMBL/GenBank/DDBJ whole genome shotgun (WGS) entry which is preliminary data.</text>
</comment>
<feature type="domain" description="DUF5110" evidence="7">
    <location>
        <begin position="689"/>
        <end position="756"/>
    </location>
</feature>
<evidence type="ECO:0000313" key="9">
    <source>
        <dbReference type="EMBL" id="PKR77913.1"/>
    </source>
</evidence>
<reference evidence="9 10" key="1">
    <citation type="submission" date="2017-06" db="EMBL/GenBank/DDBJ databases">
        <title>the draft geome sequence of Illustriluteabacillus marina B3227.</title>
        <authorList>
            <person name="He R.-H."/>
            <person name="Du Z.-J."/>
        </authorList>
    </citation>
    <scope>NUCLEOTIDE SEQUENCE [LARGE SCALE GENOMIC DNA]</scope>
    <source>
        <strain evidence="9 10">B3227</strain>
    </source>
</reference>
<name>A0A2I0QU86_9BACI</name>
<dbReference type="RefSeq" id="WP_101331521.1">
    <property type="nucleotide sequence ID" value="NZ_PJNH01000002.1"/>
</dbReference>